<organism evidence="2 3">
    <name type="scientific">Flavipsychrobacter stenotrophus</name>
    <dbReference type="NCBI Taxonomy" id="2077091"/>
    <lineage>
        <taxon>Bacteria</taxon>
        <taxon>Pseudomonadati</taxon>
        <taxon>Bacteroidota</taxon>
        <taxon>Chitinophagia</taxon>
        <taxon>Chitinophagales</taxon>
        <taxon>Chitinophagaceae</taxon>
        <taxon>Flavipsychrobacter</taxon>
    </lineage>
</organism>
<comment type="caution">
    <text evidence="2">The sequence shown here is derived from an EMBL/GenBank/DDBJ whole genome shotgun (WGS) entry which is preliminary data.</text>
</comment>
<evidence type="ECO:0000313" key="3">
    <source>
        <dbReference type="Proteomes" id="UP000239872"/>
    </source>
</evidence>
<feature type="transmembrane region" description="Helical" evidence="1">
    <location>
        <begin position="89"/>
        <end position="107"/>
    </location>
</feature>
<keyword evidence="1" id="KW-1133">Transmembrane helix</keyword>
<keyword evidence="1" id="KW-0472">Membrane</keyword>
<evidence type="ECO:0000313" key="2">
    <source>
        <dbReference type="EMBL" id="PQJ12574.1"/>
    </source>
</evidence>
<feature type="transmembrane region" description="Helical" evidence="1">
    <location>
        <begin position="65"/>
        <end position="83"/>
    </location>
</feature>
<gene>
    <name evidence="2" type="ORF">CJD36_002170</name>
</gene>
<evidence type="ECO:0000256" key="1">
    <source>
        <dbReference type="SAM" id="Phobius"/>
    </source>
</evidence>
<protein>
    <recommendedName>
        <fullName evidence="4">Beta-carotene 15,15'-monooxygenase</fullName>
    </recommendedName>
</protein>
<dbReference type="AlphaFoldDB" id="A0A2S7T0T6"/>
<reference evidence="2 3" key="1">
    <citation type="submission" date="2018-01" db="EMBL/GenBank/DDBJ databases">
        <title>A novel member of the phylum Bacteroidetes isolated from glacier ice.</title>
        <authorList>
            <person name="Liu Q."/>
            <person name="Xin Y.-H."/>
        </authorList>
    </citation>
    <scope>NUCLEOTIDE SEQUENCE [LARGE SCALE GENOMIC DNA]</scope>
    <source>
        <strain evidence="2 3">RB1R16</strain>
    </source>
</reference>
<feature type="transmembrane region" description="Helical" evidence="1">
    <location>
        <begin position="119"/>
        <end position="147"/>
    </location>
</feature>
<accession>A0A2S7T0T6</accession>
<evidence type="ECO:0008006" key="4">
    <source>
        <dbReference type="Google" id="ProtNLM"/>
    </source>
</evidence>
<feature type="transmembrane region" description="Helical" evidence="1">
    <location>
        <begin position="202"/>
        <end position="220"/>
    </location>
</feature>
<proteinExistence type="predicted"/>
<dbReference type="EMBL" id="PPSL01000001">
    <property type="protein sequence ID" value="PQJ12574.1"/>
    <property type="molecule type" value="Genomic_DNA"/>
</dbReference>
<feature type="transmembrane region" description="Helical" evidence="1">
    <location>
        <begin position="283"/>
        <end position="301"/>
    </location>
</feature>
<keyword evidence="1" id="KW-0812">Transmembrane</keyword>
<feature type="transmembrane region" description="Helical" evidence="1">
    <location>
        <begin position="235"/>
        <end position="252"/>
    </location>
</feature>
<keyword evidence="3" id="KW-1185">Reference proteome</keyword>
<sequence length="303" mass="34757">MNVLLHPAVPVMIPGHFLYNYVLRGMQVVFGRAAFAYTMLSIILIFIQSIYLNSIAVRHKLFPRNSYMTAFVYLLLTSIYPRFSFFNETIIFNWLLLGAIDIMFSFTQTTQPRKLIYNAALLFSLAALFQFTGLAFVLLLLIGMVMFRPGNLGEWSVALLGYITPIYFLVSILFLVNKLYLFTHWPHIGFSISPLKNSVGSLIATMMGLFILLVSGIFAMRKNVPMSNIYIRRDWIALSFYLIISMMVAFLTDKAVESAWLLALPPLSIICTHAMALEKNKRFSNFIFYFSLIFLVFCLWANK</sequence>
<feature type="transmembrane region" description="Helical" evidence="1">
    <location>
        <begin position="34"/>
        <end position="53"/>
    </location>
</feature>
<feature type="transmembrane region" description="Helical" evidence="1">
    <location>
        <begin position="159"/>
        <end position="181"/>
    </location>
</feature>
<name>A0A2S7T0T6_9BACT</name>
<dbReference type="Proteomes" id="UP000239872">
    <property type="component" value="Unassembled WGS sequence"/>
</dbReference>